<gene>
    <name evidence="6" type="ORF">L202_07802</name>
</gene>
<keyword evidence="3" id="KW-0539">Nucleus</keyword>
<evidence type="ECO:0000256" key="1">
    <source>
        <dbReference type="ARBA" id="ARBA00004123"/>
    </source>
</evidence>
<feature type="region of interest" description="Disordered" evidence="5">
    <location>
        <begin position="1"/>
        <end position="34"/>
    </location>
</feature>
<comment type="subcellular location">
    <subcellularLocation>
        <location evidence="1">Nucleus</location>
    </subcellularLocation>
</comment>
<evidence type="ECO:0000256" key="5">
    <source>
        <dbReference type="SAM" id="MobiDB-lite"/>
    </source>
</evidence>
<evidence type="ECO:0000256" key="3">
    <source>
        <dbReference type="ARBA" id="ARBA00023242"/>
    </source>
</evidence>
<comment type="caution">
    <text evidence="6">The sequence shown here is derived from an EMBL/GenBank/DDBJ whole genome shotgun (WGS) entry which is preliminary data.</text>
</comment>
<dbReference type="RefSeq" id="XP_018989161.1">
    <property type="nucleotide sequence ID" value="XM_019142590.1"/>
</dbReference>
<accession>A0A1E3HA92</accession>
<reference evidence="6 7" key="1">
    <citation type="submission" date="2016-06" db="EMBL/GenBank/DDBJ databases">
        <title>Evolution of pathogenesis and genome organization in the Tremellales.</title>
        <authorList>
            <person name="Cuomo C."/>
            <person name="Litvintseva A."/>
            <person name="Heitman J."/>
            <person name="Chen Y."/>
            <person name="Sun S."/>
            <person name="Springer D."/>
            <person name="Dromer F."/>
            <person name="Young S."/>
            <person name="Zeng Q."/>
            <person name="Chapman S."/>
            <person name="Gujja S."/>
            <person name="Saif S."/>
            <person name="Birren B."/>
        </authorList>
    </citation>
    <scope>NUCLEOTIDE SEQUENCE [LARGE SCALE GENOMIC DNA]</scope>
    <source>
        <strain evidence="6 7">CBS 6039</strain>
    </source>
</reference>
<dbReference type="InterPro" id="IPR019163">
    <property type="entry name" value="THO_Thoc5"/>
</dbReference>
<organism evidence="6 7">
    <name type="scientific">Cryptococcus amylolentus CBS 6039</name>
    <dbReference type="NCBI Taxonomy" id="1295533"/>
    <lineage>
        <taxon>Eukaryota</taxon>
        <taxon>Fungi</taxon>
        <taxon>Dikarya</taxon>
        <taxon>Basidiomycota</taxon>
        <taxon>Agaricomycotina</taxon>
        <taxon>Tremellomycetes</taxon>
        <taxon>Tremellales</taxon>
        <taxon>Cryptococcaceae</taxon>
        <taxon>Cryptococcus</taxon>
    </lineage>
</organism>
<dbReference type="GeneID" id="30159111"/>
<feature type="coiled-coil region" evidence="4">
    <location>
        <begin position="82"/>
        <end position="109"/>
    </location>
</feature>
<name>A0A1E3HA92_9TREE</name>
<evidence type="ECO:0000256" key="2">
    <source>
        <dbReference type="ARBA" id="ARBA00008044"/>
    </source>
</evidence>
<dbReference type="GO" id="GO:0005634">
    <property type="term" value="C:nucleus"/>
    <property type="evidence" value="ECO:0007669"/>
    <property type="project" value="UniProtKB-SubCell"/>
</dbReference>
<dbReference type="AlphaFoldDB" id="A0A1E3HA92"/>
<dbReference type="STRING" id="1295533.A0A1E3HA92"/>
<protein>
    <submittedName>
        <fullName evidence="6">Uncharacterized protein</fullName>
    </submittedName>
</protein>
<keyword evidence="4" id="KW-0175">Coiled coil</keyword>
<evidence type="ECO:0000256" key="4">
    <source>
        <dbReference type="SAM" id="Coils"/>
    </source>
</evidence>
<sequence>MALPKEILPQHPSDPLLLLPVPNPLPPTPTPSLPSLLAALAPHLTPTEVEDLEKVPIPVLTSTIRQFTRHSQTLLNAARAGATEAREELDEVDVRLREVEYERERVREETERCEEYAQTHGDVELPDVETFLSSVDQSVLDSLPPKESKSYEQTLEILRLEHELGEILKREAQVAQITKERDAYIKAKKEIKVKSDAVDVHLAQFARTTNAVGSKVRDVAEVQAPNTSSL</sequence>
<dbReference type="OrthoDB" id="20582at2759"/>
<dbReference type="Proteomes" id="UP000094065">
    <property type="component" value="Unassembled WGS sequence"/>
</dbReference>
<keyword evidence="7" id="KW-1185">Reference proteome</keyword>
<evidence type="ECO:0000313" key="7">
    <source>
        <dbReference type="Proteomes" id="UP000094065"/>
    </source>
</evidence>
<evidence type="ECO:0000313" key="6">
    <source>
        <dbReference type="EMBL" id="ODN73249.1"/>
    </source>
</evidence>
<feature type="compositionally biased region" description="Pro residues" evidence="5">
    <location>
        <begin position="21"/>
        <end position="32"/>
    </location>
</feature>
<dbReference type="EMBL" id="AWGJ01000013">
    <property type="protein sequence ID" value="ODN73249.1"/>
    <property type="molecule type" value="Genomic_DNA"/>
</dbReference>
<dbReference type="Gene3D" id="1.20.58.60">
    <property type="match status" value="1"/>
</dbReference>
<proteinExistence type="inferred from homology"/>
<comment type="similarity">
    <text evidence="2">Belongs to the THOC5 family.</text>
</comment>
<dbReference type="Pfam" id="PF09766">
    <property type="entry name" value="FmiP_Thoc5"/>
    <property type="match status" value="1"/>
</dbReference>